<gene>
    <name evidence="2" type="ORF">GTHE00462_LOCUS12485</name>
</gene>
<protein>
    <submittedName>
        <fullName evidence="2">Uncharacterized protein</fullName>
    </submittedName>
</protein>
<name>A0A7S4KG79_GUITH</name>
<sequence>MSRSLKSVKEVFWFQPNNYPATKEETLELERLLYPISGRNISMRPDNPPPRLLELLVRMSTFTQTEIDLILQCLSLYKDQIALKELGPIASKSMRRVMGDHVGLPELTRFFLDRAKAGLNKTIVKNNKRQTKLRAETHKVQETFEKAYKDIHFAVCCVDMAGQDLMLVCQRKHMWYKEKSMAEAKASAEASRQRELSLVKAQYSNICSDLESQQEFYATWKKMEGEPSGSFRSLNSIFHDRNFKRTMRQNKTQAERAEKVEADALEYALQQMQQEQHDKTEEVSRPVSPTREISETLFGPDDIPDASLFEMPFHKLKEHMTREYRRRLQQKQLWKRNSQLSLQEKQDIRLQPGETPSRASDKSLRRLDSLARKQEIALYCLNKVRSLHDSVGLDVPVDDIKALLLDLLTFAVDVSRVSQQELQWVLRESDVEEDGKSGEQVKNLNYNKLLDASLLLLLYKLNGQHINTRVNQFSWTSDLAGQRDKVQDVMNLLNDGIQVMPQEVDFVMKLVDRFRDVRKFPQGLNVFRRPSRLDTGNPSLIRSLLTWYSCE</sequence>
<feature type="compositionally biased region" description="Basic and acidic residues" evidence="1">
    <location>
        <begin position="275"/>
        <end position="284"/>
    </location>
</feature>
<feature type="region of interest" description="Disordered" evidence="1">
    <location>
        <begin position="344"/>
        <end position="365"/>
    </location>
</feature>
<reference evidence="2" key="1">
    <citation type="submission" date="2021-01" db="EMBL/GenBank/DDBJ databases">
        <authorList>
            <person name="Corre E."/>
            <person name="Pelletier E."/>
            <person name="Niang G."/>
            <person name="Scheremetjew M."/>
            <person name="Finn R."/>
            <person name="Kale V."/>
            <person name="Holt S."/>
            <person name="Cochrane G."/>
            <person name="Meng A."/>
            <person name="Brown T."/>
            <person name="Cohen L."/>
        </authorList>
    </citation>
    <scope>NUCLEOTIDE SEQUENCE</scope>
    <source>
        <strain evidence="2">CCMP 2712</strain>
    </source>
</reference>
<dbReference type="AlphaFoldDB" id="A0A7S4KG79"/>
<evidence type="ECO:0000256" key="1">
    <source>
        <dbReference type="SAM" id="MobiDB-lite"/>
    </source>
</evidence>
<organism evidence="2">
    <name type="scientific">Guillardia theta</name>
    <name type="common">Cryptophyte</name>
    <name type="synonym">Cryptomonas phi</name>
    <dbReference type="NCBI Taxonomy" id="55529"/>
    <lineage>
        <taxon>Eukaryota</taxon>
        <taxon>Cryptophyceae</taxon>
        <taxon>Pyrenomonadales</taxon>
        <taxon>Geminigeraceae</taxon>
        <taxon>Guillardia</taxon>
    </lineage>
</organism>
<feature type="region of interest" description="Disordered" evidence="1">
    <location>
        <begin position="274"/>
        <end position="297"/>
    </location>
</feature>
<dbReference type="EMBL" id="HBKN01015976">
    <property type="protein sequence ID" value="CAE2294052.1"/>
    <property type="molecule type" value="Transcribed_RNA"/>
</dbReference>
<proteinExistence type="predicted"/>
<accession>A0A7S4KG79</accession>
<evidence type="ECO:0000313" key="2">
    <source>
        <dbReference type="EMBL" id="CAE2294052.1"/>
    </source>
</evidence>